<evidence type="ECO:0000313" key="1">
    <source>
        <dbReference type="EMBL" id="MDN2481657.1"/>
    </source>
</evidence>
<name>A0ABT7Y0U0_9VIBR</name>
<protein>
    <submittedName>
        <fullName evidence="1">AlpA family phage regulatory protein</fullName>
    </submittedName>
</protein>
<dbReference type="RefSeq" id="WP_289961738.1">
    <property type="nucleotide sequence ID" value="NZ_JAUEOZ010000001.1"/>
</dbReference>
<evidence type="ECO:0000313" key="2">
    <source>
        <dbReference type="Proteomes" id="UP001169719"/>
    </source>
</evidence>
<comment type="caution">
    <text evidence="1">The sequence shown here is derived from an EMBL/GenBank/DDBJ whole genome shotgun (WGS) entry which is preliminary data.</text>
</comment>
<organism evidence="1 2">
    <name type="scientific">Vibrio agarivorans</name>
    <dbReference type="NCBI Taxonomy" id="153622"/>
    <lineage>
        <taxon>Bacteria</taxon>
        <taxon>Pseudomonadati</taxon>
        <taxon>Pseudomonadota</taxon>
        <taxon>Gammaproteobacteria</taxon>
        <taxon>Vibrionales</taxon>
        <taxon>Vibrionaceae</taxon>
        <taxon>Vibrio</taxon>
    </lineage>
</organism>
<reference evidence="1" key="1">
    <citation type="submission" date="2024-05" db="EMBL/GenBank/DDBJ databases">
        <title>Genome Sequences of Four Agar- Degrading Marine Bacteria.</title>
        <authorList>
            <person name="Phillips E.K."/>
            <person name="Shaffer J.C."/>
            <person name="Henson M.W."/>
            <person name="Temperton B."/>
            <person name="Thrash C.J."/>
            <person name="Martin M.O."/>
        </authorList>
    </citation>
    <scope>NUCLEOTIDE SEQUENCE</scope>
    <source>
        <strain evidence="1">EKP203</strain>
    </source>
</reference>
<dbReference type="Proteomes" id="UP001169719">
    <property type="component" value="Unassembled WGS sequence"/>
</dbReference>
<keyword evidence="2" id="KW-1185">Reference proteome</keyword>
<dbReference type="EMBL" id="JAUEOZ010000001">
    <property type="protein sequence ID" value="MDN2481657.1"/>
    <property type="molecule type" value="Genomic_DNA"/>
</dbReference>
<sequence length="67" mass="7678">MNTTNPIVSKKDATIICGISIPTIDRLVKRGDFAPKIQLSARRVGFYKQDLYHWLNSRMCHNQSEEA</sequence>
<gene>
    <name evidence="1" type="ORF">QWJ08_09635</name>
</gene>
<accession>A0ABT7Y0U0</accession>
<proteinExistence type="predicted"/>